<gene>
    <name evidence="8" type="ORF">HX829_06520</name>
</gene>
<keyword evidence="3" id="KW-1003">Cell membrane</keyword>
<comment type="subcellular location">
    <subcellularLocation>
        <location evidence="1">Cell membrane</location>
        <topology evidence="1">Multi-pass membrane protein</topology>
    </subcellularLocation>
</comment>
<feature type="transmembrane region" description="Helical" evidence="7">
    <location>
        <begin position="359"/>
        <end position="382"/>
    </location>
</feature>
<evidence type="ECO:0000256" key="4">
    <source>
        <dbReference type="ARBA" id="ARBA00022692"/>
    </source>
</evidence>
<dbReference type="CDD" id="cd06173">
    <property type="entry name" value="MFS_MefA_like"/>
    <property type="match status" value="1"/>
</dbReference>
<dbReference type="SUPFAM" id="SSF103473">
    <property type="entry name" value="MFS general substrate transporter"/>
    <property type="match status" value="1"/>
</dbReference>
<keyword evidence="6 7" id="KW-0472">Membrane</keyword>
<feature type="transmembrane region" description="Helical" evidence="7">
    <location>
        <begin position="161"/>
        <end position="194"/>
    </location>
</feature>
<evidence type="ECO:0000256" key="6">
    <source>
        <dbReference type="ARBA" id="ARBA00023136"/>
    </source>
</evidence>
<dbReference type="EMBL" id="JACAPU010000008">
    <property type="protein sequence ID" value="NWB46144.1"/>
    <property type="molecule type" value="Genomic_DNA"/>
</dbReference>
<dbReference type="Pfam" id="PF07690">
    <property type="entry name" value="MFS_1"/>
    <property type="match status" value="1"/>
</dbReference>
<feature type="transmembrane region" description="Helical" evidence="7">
    <location>
        <begin position="298"/>
        <end position="316"/>
    </location>
</feature>
<reference evidence="8 9" key="1">
    <citation type="submission" date="2020-04" db="EMBL/GenBank/DDBJ databases">
        <title>Molecular characterization of pseudomonads from Agaricus bisporus reveal novel blotch 2 pathogens in Western Europe.</title>
        <authorList>
            <person name="Taparia T."/>
            <person name="Krijger M."/>
            <person name="Haynes E."/>
            <person name="Elpinstone J.G."/>
            <person name="Noble R."/>
            <person name="Van Der Wolf J."/>
        </authorList>
    </citation>
    <scope>NUCLEOTIDE SEQUENCE [LARGE SCALE GENOMIC DNA]</scope>
    <source>
        <strain evidence="8 9">F1001</strain>
    </source>
</reference>
<dbReference type="RefSeq" id="WP_177143595.1">
    <property type="nucleotide sequence ID" value="NZ_JACAPU010000008.1"/>
</dbReference>
<feature type="transmembrane region" description="Helical" evidence="7">
    <location>
        <begin position="413"/>
        <end position="433"/>
    </location>
</feature>
<feature type="transmembrane region" description="Helical" evidence="7">
    <location>
        <begin position="238"/>
        <end position="263"/>
    </location>
</feature>
<sequence length="460" mass="48270">MSFWRRGRSSRGGDLGRSFYFLWSGESLAIMATALMEFALGVWVYSHTGSAVAFANVVLAATLPAIVFLPFAGGLADRFSHRLIIVCCDVTLAVLLLGVIALLWFDRLEPLHLYIFNCLASTVSAFRTPAYQAAVSSIVTPEKYTQASGLMGLSKNAASLVAPLLAGVIMAEAGLVTVLALDLITFCSGTLLVIKAFSHVRRVPTQHDESTAQEAVSGGALGNVTAGLKFFFTSHLMAWLLVYTVARNALLSMVTLMMTPLLLSSLGSQSLGMTYTWAALGGLLGAGLLVYMGSQRRLMVMAAIADLLLALCIIALGLASQTVAYCAMAFCAIMVASIADAGVNALWMSRIPAGNRASVFALISMLTIAGSSLAIFVGGLLVDHWLQPALLAGGAYAGSIGHWIGVGEGRGVGMLYVMTGASFALLALGALVYGPMRRLEGTPSEVSPLRAGDTPQVDAL</sequence>
<feature type="transmembrane region" description="Helical" evidence="7">
    <location>
        <begin position="20"/>
        <end position="45"/>
    </location>
</feature>
<evidence type="ECO:0000256" key="3">
    <source>
        <dbReference type="ARBA" id="ARBA00022475"/>
    </source>
</evidence>
<dbReference type="GO" id="GO:0005886">
    <property type="term" value="C:plasma membrane"/>
    <property type="evidence" value="ECO:0007669"/>
    <property type="project" value="UniProtKB-SubCell"/>
</dbReference>
<evidence type="ECO:0000313" key="8">
    <source>
        <dbReference type="EMBL" id="NWB46144.1"/>
    </source>
</evidence>
<dbReference type="GO" id="GO:0022857">
    <property type="term" value="F:transmembrane transporter activity"/>
    <property type="evidence" value="ECO:0007669"/>
    <property type="project" value="InterPro"/>
</dbReference>
<feature type="transmembrane region" description="Helical" evidence="7">
    <location>
        <begin position="83"/>
        <end position="105"/>
    </location>
</feature>
<organism evidence="8 9">
    <name type="scientific">Pseudomonas gingeri</name>
    <dbReference type="NCBI Taxonomy" id="117681"/>
    <lineage>
        <taxon>Bacteria</taxon>
        <taxon>Pseudomonadati</taxon>
        <taxon>Pseudomonadota</taxon>
        <taxon>Gammaproteobacteria</taxon>
        <taxon>Pseudomonadales</taxon>
        <taxon>Pseudomonadaceae</taxon>
        <taxon>Pseudomonas</taxon>
    </lineage>
</organism>
<dbReference type="Proteomes" id="UP000582981">
    <property type="component" value="Unassembled WGS sequence"/>
</dbReference>
<dbReference type="PANTHER" id="PTHR23513">
    <property type="entry name" value="INTEGRAL MEMBRANE EFFLUX PROTEIN-RELATED"/>
    <property type="match status" value="1"/>
</dbReference>
<evidence type="ECO:0000256" key="7">
    <source>
        <dbReference type="SAM" id="Phobius"/>
    </source>
</evidence>
<dbReference type="PANTHER" id="PTHR23513:SF9">
    <property type="entry name" value="ENTEROBACTIN EXPORTER ENTS"/>
    <property type="match status" value="1"/>
</dbReference>
<comment type="caution">
    <text evidence="8">The sequence shown here is derived from an EMBL/GenBank/DDBJ whole genome shotgun (WGS) entry which is preliminary data.</text>
</comment>
<protein>
    <submittedName>
        <fullName evidence="8">MFS transporter</fullName>
    </submittedName>
</protein>
<keyword evidence="4 7" id="KW-0812">Transmembrane</keyword>
<dbReference type="InterPro" id="IPR011701">
    <property type="entry name" value="MFS"/>
</dbReference>
<evidence type="ECO:0000256" key="2">
    <source>
        <dbReference type="ARBA" id="ARBA00022448"/>
    </source>
</evidence>
<name>A0A7Y7WB60_9PSED</name>
<evidence type="ECO:0000256" key="5">
    <source>
        <dbReference type="ARBA" id="ARBA00022989"/>
    </source>
</evidence>
<feature type="transmembrane region" description="Helical" evidence="7">
    <location>
        <begin position="275"/>
        <end position="291"/>
    </location>
</feature>
<dbReference type="InterPro" id="IPR036259">
    <property type="entry name" value="MFS_trans_sf"/>
</dbReference>
<evidence type="ECO:0000313" key="9">
    <source>
        <dbReference type="Proteomes" id="UP000582981"/>
    </source>
</evidence>
<proteinExistence type="predicted"/>
<feature type="transmembrane region" description="Helical" evidence="7">
    <location>
        <begin position="322"/>
        <end position="347"/>
    </location>
</feature>
<feature type="transmembrane region" description="Helical" evidence="7">
    <location>
        <begin position="51"/>
        <end position="71"/>
    </location>
</feature>
<accession>A0A7Y7WB60</accession>
<dbReference type="AlphaFoldDB" id="A0A7Y7WB60"/>
<dbReference type="Gene3D" id="1.20.1250.20">
    <property type="entry name" value="MFS general substrate transporter like domains"/>
    <property type="match status" value="1"/>
</dbReference>
<keyword evidence="5 7" id="KW-1133">Transmembrane helix</keyword>
<evidence type="ECO:0000256" key="1">
    <source>
        <dbReference type="ARBA" id="ARBA00004651"/>
    </source>
</evidence>
<keyword evidence="2" id="KW-0813">Transport</keyword>